<organism evidence="2 3">
    <name type="scientific">Aliiglaciecola litoralis</name>
    <dbReference type="NCBI Taxonomy" id="582857"/>
    <lineage>
        <taxon>Bacteria</taxon>
        <taxon>Pseudomonadati</taxon>
        <taxon>Pseudomonadota</taxon>
        <taxon>Gammaproteobacteria</taxon>
        <taxon>Alteromonadales</taxon>
        <taxon>Alteromonadaceae</taxon>
        <taxon>Aliiglaciecola</taxon>
    </lineage>
</organism>
<evidence type="ECO:0000313" key="3">
    <source>
        <dbReference type="Proteomes" id="UP001500359"/>
    </source>
</evidence>
<feature type="signal peptide" evidence="1">
    <location>
        <begin position="1"/>
        <end position="21"/>
    </location>
</feature>
<dbReference type="InterPro" id="IPR011250">
    <property type="entry name" value="OMP/PagP_B-barrel"/>
</dbReference>
<evidence type="ECO:0000313" key="2">
    <source>
        <dbReference type="EMBL" id="GAA0856995.1"/>
    </source>
</evidence>
<dbReference type="RefSeq" id="WP_343859659.1">
    <property type="nucleotide sequence ID" value="NZ_BAAAFD010000005.1"/>
</dbReference>
<sequence>MKRLALIVYVVSLTWSYAASATDDMYGIVSAGYAKSDIDTSAGADGASYKLALGYEFHRQWYAEFGYQQIVNQSHVDMPPLTEAELANTEFGMKADALVASVLGKAASNAGELFYRLGVMNVDVSGQSVSDSPECALGNGSDFSLDSGDIKTLCEFDEGIIAGVVGIGFDFYLGVNLMLRTEVEHIKGQQGFETNAGYVGLRYNF</sequence>
<protein>
    <recommendedName>
        <fullName evidence="4">Outer membrane protein beta-barrel domain-containing protein</fullName>
    </recommendedName>
</protein>
<gene>
    <name evidence="2" type="ORF">GCM10009114_21000</name>
</gene>
<evidence type="ECO:0008006" key="4">
    <source>
        <dbReference type="Google" id="ProtNLM"/>
    </source>
</evidence>
<accession>A0ABP3WYB2</accession>
<name>A0ABP3WYB2_9ALTE</name>
<keyword evidence="3" id="KW-1185">Reference proteome</keyword>
<reference evidence="3" key="1">
    <citation type="journal article" date="2019" name="Int. J. Syst. Evol. Microbiol.">
        <title>The Global Catalogue of Microorganisms (GCM) 10K type strain sequencing project: providing services to taxonomists for standard genome sequencing and annotation.</title>
        <authorList>
            <consortium name="The Broad Institute Genomics Platform"/>
            <consortium name="The Broad Institute Genome Sequencing Center for Infectious Disease"/>
            <person name="Wu L."/>
            <person name="Ma J."/>
        </authorList>
    </citation>
    <scope>NUCLEOTIDE SEQUENCE [LARGE SCALE GENOMIC DNA]</scope>
    <source>
        <strain evidence="3">JCM 15896</strain>
    </source>
</reference>
<dbReference type="Gene3D" id="2.40.160.20">
    <property type="match status" value="1"/>
</dbReference>
<dbReference type="SUPFAM" id="SSF56925">
    <property type="entry name" value="OMPA-like"/>
    <property type="match status" value="1"/>
</dbReference>
<dbReference type="EMBL" id="BAAAFD010000005">
    <property type="protein sequence ID" value="GAA0856995.1"/>
    <property type="molecule type" value="Genomic_DNA"/>
</dbReference>
<comment type="caution">
    <text evidence="2">The sequence shown here is derived from an EMBL/GenBank/DDBJ whole genome shotgun (WGS) entry which is preliminary data.</text>
</comment>
<feature type="chain" id="PRO_5045273913" description="Outer membrane protein beta-barrel domain-containing protein" evidence="1">
    <location>
        <begin position="22"/>
        <end position="205"/>
    </location>
</feature>
<evidence type="ECO:0000256" key="1">
    <source>
        <dbReference type="SAM" id="SignalP"/>
    </source>
</evidence>
<keyword evidence="1" id="KW-0732">Signal</keyword>
<proteinExistence type="predicted"/>
<dbReference type="Proteomes" id="UP001500359">
    <property type="component" value="Unassembled WGS sequence"/>
</dbReference>